<evidence type="ECO:0000256" key="2">
    <source>
        <dbReference type="ARBA" id="ARBA00022448"/>
    </source>
</evidence>
<dbReference type="NCBIfam" id="TIGR04057">
    <property type="entry name" value="SusC_RagA_signa"/>
    <property type="match status" value="1"/>
</dbReference>
<evidence type="ECO:0000256" key="8">
    <source>
        <dbReference type="ARBA" id="ARBA00023077"/>
    </source>
</evidence>
<evidence type="ECO:0000256" key="9">
    <source>
        <dbReference type="ARBA" id="ARBA00023136"/>
    </source>
</evidence>
<keyword evidence="6" id="KW-0408">Iron</keyword>
<evidence type="ECO:0000256" key="3">
    <source>
        <dbReference type="ARBA" id="ARBA00022452"/>
    </source>
</evidence>
<evidence type="ECO:0000256" key="1">
    <source>
        <dbReference type="ARBA" id="ARBA00004571"/>
    </source>
</evidence>
<dbReference type="EMBL" id="FXAU01000005">
    <property type="protein sequence ID" value="SMG40488.1"/>
    <property type="molecule type" value="Genomic_DNA"/>
</dbReference>
<dbReference type="InterPro" id="IPR012910">
    <property type="entry name" value="Plug_dom"/>
</dbReference>
<dbReference type="AlphaFoldDB" id="A0A1X7KGR0"/>
<dbReference type="OrthoDB" id="9768177at2"/>
<sequence length="1017" mass="112396">MKFVLYRIFLSISFICIIGLSFGQQHIVVKGKVIDQETGVPLEGASITIVENPRSGSAVTGSQGGFLMKGHVGQTMRVSMVGYHASSLALSLDNKDLLIKLERNINALSEIVVTGALGIRRSSREMGTSAQAVDNEALNLGKVVNPLLALSSKVAGLRINATDLTTGKTDPGIQIRMRGTRSLNRGKNDPIYVVDGVPLPDITRINPNDIAEITVLKGANAAALYGSEGVNGAIMVTTKGGRSDAGEVNFSNSTTFANVYLLPPAQTLYGQGQNGKYSPVANESWGDLFDGSERDFGLPINGVQPRKVYAAPSKDNRLGFFDTGITMQNDLSFSGGDAKSTYFMSLQDVRIKGVIPGDKSSRTGARFNGSRSFNKLTTSYNVNYVFFKNNTTSDGPWLSVYTQPANIDYKEARNWEDPTSPNHPLNWYTPTAQTRNPIFMADNNRNTYDQHTLNSKVEFTYDFADWFSATNRTGYYLQTQDGRVTNKKLVSNISTRNINGTVNDTGGTFNRLNNDLILNFRKEFGDFSTKLLLGYNIRMDNRKDIGIGANNLLLEDIFNPGSRTGELSGTAKITKYRSMSGYGEFTVGYRNYLFLTLVGRSDKVSTLDPQNNTYFTPGVSTSFVFTDAIASLKDSNILNYGRIYASYNRTGNVTLDPYSLNLTYSQTNGFPYGGLFGFLPNLTEANRLLKPEFVTSYEVGTQLSFLNSRLNADIAYAYSDSDGQIFTAGMSRATGYNATLVNAGRLVNQTLEVMLNGTAIRKPDVELSFGVNFTYTHTQAKDLYAGDSFQIFRQAYAIKGEPYPTLQMSDFLRHNGQIVLDKNGNVLLDEKEQLLGTMVPPYMFGFNTNFRYKAFSIGLQIDSRLGSWMYSEVVPRMYAAGTHPETVKYGREPFILPNSMVKLDDGSIVENTSVYSKGDKDWWTKYSNVQTITAAKADFLKLRELYVGYTLPAKFLAKQNFLKKASVGVVANNLFIIRHSSNEIGDPEALYNQTDGYASFRQIPTSRSIGFNINMTF</sequence>
<dbReference type="Proteomes" id="UP000192980">
    <property type="component" value="Unassembled WGS sequence"/>
</dbReference>
<dbReference type="InterPro" id="IPR008969">
    <property type="entry name" value="CarboxyPept-like_regulatory"/>
</dbReference>
<dbReference type="PANTHER" id="PTHR32552">
    <property type="entry name" value="FERRICHROME IRON RECEPTOR-RELATED"/>
    <property type="match status" value="1"/>
</dbReference>
<proteinExistence type="inferred from homology"/>
<dbReference type="InterPro" id="IPR039426">
    <property type="entry name" value="TonB-dep_rcpt-like"/>
</dbReference>
<dbReference type="GO" id="GO:0006826">
    <property type="term" value="P:iron ion transport"/>
    <property type="evidence" value="ECO:0007669"/>
    <property type="project" value="UniProtKB-KW"/>
</dbReference>
<dbReference type="Gene3D" id="2.170.130.10">
    <property type="entry name" value="TonB-dependent receptor, plug domain"/>
    <property type="match status" value="1"/>
</dbReference>
<dbReference type="SUPFAM" id="SSF49464">
    <property type="entry name" value="Carboxypeptidase regulatory domain-like"/>
    <property type="match status" value="1"/>
</dbReference>
<dbReference type="InterPro" id="IPR000531">
    <property type="entry name" value="Beta-barrel_TonB"/>
</dbReference>
<reference evidence="15 16" key="1">
    <citation type="submission" date="2017-04" db="EMBL/GenBank/DDBJ databases">
        <authorList>
            <person name="Afonso C.L."/>
            <person name="Miller P.J."/>
            <person name="Scott M.A."/>
            <person name="Spackman E."/>
            <person name="Goraichik I."/>
            <person name="Dimitrov K.M."/>
            <person name="Suarez D.L."/>
            <person name="Swayne D.E."/>
        </authorList>
    </citation>
    <scope>NUCLEOTIDE SEQUENCE [LARGE SCALE GENOMIC DNA]</scope>
    <source>
        <strain evidence="15 16">DSM 22418</strain>
    </source>
</reference>
<dbReference type="InterPro" id="IPR023996">
    <property type="entry name" value="TonB-dep_OMP_SusC/RagA"/>
</dbReference>
<comment type="subcellular location">
    <subcellularLocation>
        <location evidence="1 11">Cell outer membrane</location>
        <topology evidence="1 11">Multi-pass membrane protein</topology>
    </subcellularLocation>
</comment>
<evidence type="ECO:0000256" key="12">
    <source>
        <dbReference type="RuleBase" id="RU003357"/>
    </source>
</evidence>
<keyword evidence="8 12" id="KW-0798">TonB box</keyword>
<dbReference type="Pfam" id="PF13715">
    <property type="entry name" value="CarbopepD_reg_2"/>
    <property type="match status" value="1"/>
</dbReference>
<gene>
    <name evidence="15" type="ORF">SAMN05660862_2900</name>
</gene>
<evidence type="ECO:0000256" key="4">
    <source>
        <dbReference type="ARBA" id="ARBA00022496"/>
    </source>
</evidence>
<dbReference type="RefSeq" id="WP_085473616.1">
    <property type="nucleotide sequence ID" value="NZ_FXAU01000005.1"/>
</dbReference>
<evidence type="ECO:0000313" key="16">
    <source>
        <dbReference type="Proteomes" id="UP000192980"/>
    </source>
</evidence>
<dbReference type="STRING" id="561061.SAMN05660862_2900"/>
<dbReference type="Gene3D" id="2.40.170.20">
    <property type="entry name" value="TonB-dependent receptor, beta-barrel domain"/>
    <property type="match status" value="1"/>
</dbReference>
<evidence type="ECO:0000256" key="6">
    <source>
        <dbReference type="ARBA" id="ARBA00023004"/>
    </source>
</evidence>
<evidence type="ECO:0000256" key="5">
    <source>
        <dbReference type="ARBA" id="ARBA00022692"/>
    </source>
</evidence>
<keyword evidence="2 11" id="KW-0813">Transport</keyword>
<name>A0A1X7KGR0_9SPHI</name>
<evidence type="ECO:0000313" key="15">
    <source>
        <dbReference type="EMBL" id="SMG40488.1"/>
    </source>
</evidence>
<dbReference type="InterPro" id="IPR023997">
    <property type="entry name" value="TonB-dep_OMP_SusC/RagA_CS"/>
</dbReference>
<keyword evidence="16" id="KW-1185">Reference proteome</keyword>
<dbReference type="InterPro" id="IPR037066">
    <property type="entry name" value="Plug_dom_sf"/>
</dbReference>
<accession>A0A1X7KGR0</accession>
<comment type="similarity">
    <text evidence="11 12">Belongs to the TonB-dependent receptor family.</text>
</comment>
<organism evidence="15 16">
    <name type="scientific">Sphingobacterium psychroaquaticum</name>
    <dbReference type="NCBI Taxonomy" id="561061"/>
    <lineage>
        <taxon>Bacteria</taxon>
        <taxon>Pseudomonadati</taxon>
        <taxon>Bacteroidota</taxon>
        <taxon>Sphingobacteriia</taxon>
        <taxon>Sphingobacteriales</taxon>
        <taxon>Sphingobacteriaceae</taxon>
        <taxon>Sphingobacterium</taxon>
    </lineage>
</organism>
<protein>
    <submittedName>
        <fullName evidence="15">TonB-linked outer membrane protein, SusC/RagA family</fullName>
    </submittedName>
</protein>
<dbReference type="Pfam" id="PF00593">
    <property type="entry name" value="TonB_dep_Rec_b-barrel"/>
    <property type="match status" value="1"/>
</dbReference>
<dbReference type="Pfam" id="PF07715">
    <property type="entry name" value="Plug"/>
    <property type="match status" value="1"/>
</dbReference>
<feature type="domain" description="TonB-dependent receptor-like beta-barrel" evidence="13">
    <location>
        <begin position="411"/>
        <end position="870"/>
    </location>
</feature>
<dbReference type="PROSITE" id="PS52016">
    <property type="entry name" value="TONB_DEPENDENT_REC_3"/>
    <property type="match status" value="1"/>
</dbReference>
<evidence type="ECO:0000256" key="11">
    <source>
        <dbReference type="PROSITE-ProRule" id="PRU01360"/>
    </source>
</evidence>
<evidence type="ECO:0000256" key="7">
    <source>
        <dbReference type="ARBA" id="ARBA00023065"/>
    </source>
</evidence>
<keyword evidence="10 11" id="KW-0998">Cell outer membrane</keyword>
<dbReference type="Gene3D" id="2.60.40.1120">
    <property type="entry name" value="Carboxypeptidase-like, regulatory domain"/>
    <property type="match status" value="1"/>
</dbReference>
<keyword evidence="5 11" id="KW-0812">Transmembrane</keyword>
<keyword evidence="9 11" id="KW-0472">Membrane</keyword>
<evidence type="ECO:0000259" key="14">
    <source>
        <dbReference type="Pfam" id="PF07715"/>
    </source>
</evidence>
<feature type="domain" description="TonB-dependent receptor plug" evidence="14">
    <location>
        <begin position="124"/>
        <end position="233"/>
    </location>
</feature>
<keyword evidence="3 11" id="KW-1134">Transmembrane beta strand</keyword>
<evidence type="ECO:0000259" key="13">
    <source>
        <dbReference type="Pfam" id="PF00593"/>
    </source>
</evidence>
<dbReference type="InterPro" id="IPR036942">
    <property type="entry name" value="Beta-barrel_TonB_sf"/>
</dbReference>
<dbReference type="PANTHER" id="PTHR32552:SF81">
    <property type="entry name" value="TONB-DEPENDENT OUTER MEMBRANE RECEPTOR"/>
    <property type="match status" value="1"/>
</dbReference>
<dbReference type="GO" id="GO:0009279">
    <property type="term" value="C:cell outer membrane"/>
    <property type="evidence" value="ECO:0007669"/>
    <property type="project" value="UniProtKB-SubCell"/>
</dbReference>
<keyword evidence="4" id="KW-0410">Iron transport</keyword>
<keyword evidence="7" id="KW-0406">Ion transport</keyword>
<dbReference type="NCBIfam" id="TIGR04056">
    <property type="entry name" value="OMP_RagA_SusC"/>
    <property type="match status" value="1"/>
</dbReference>
<evidence type="ECO:0000256" key="10">
    <source>
        <dbReference type="ARBA" id="ARBA00023237"/>
    </source>
</evidence>
<dbReference type="SUPFAM" id="SSF56935">
    <property type="entry name" value="Porins"/>
    <property type="match status" value="1"/>
</dbReference>